<accession>G5J0D2</accession>
<dbReference type="Proteomes" id="UP000003477">
    <property type="component" value="Unassembled WGS sequence"/>
</dbReference>
<comment type="caution">
    <text evidence="1">The sequence shown here is derived from an EMBL/GenBank/DDBJ whole genome shotgun (WGS) entry which is preliminary data.</text>
</comment>
<dbReference type="EMBL" id="AESD01000157">
    <property type="protein sequence ID" value="EHJ14352.1"/>
    <property type="molecule type" value="Genomic_DNA"/>
</dbReference>
<gene>
    <name evidence="1" type="ORF">CWATWH0003_0968</name>
</gene>
<reference evidence="1 2" key="1">
    <citation type="journal article" date="2011" name="Front. Microbiol.">
        <title>Two Strains of Crocosphaera watsonii with Highly Conserved Genomes are Distinguished by Strain-Specific Features.</title>
        <authorList>
            <person name="Bench S.R."/>
            <person name="Ilikchyan I.N."/>
            <person name="Tripp H.J."/>
            <person name="Zehr J.P."/>
        </authorList>
    </citation>
    <scope>NUCLEOTIDE SEQUENCE [LARGE SCALE GENOMIC DNA]</scope>
    <source>
        <strain evidence="1 2">WH 0003</strain>
    </source>
</reference>
<proteinExistence type="predicted"/>
<evidence type="ECO:0000313" key="2">
    <source>
        <dbReference type="Proteomes" id="UP000003477"/>
    </source>
</evidence>
<dbReference type="GeneID" id="88764838"/>
<name>G5J0D2_CROWT</name>
<dbReference type="RefSeq" id="WP_007304019.1">
    <property type="nucleotide sequence ID" value="NZ_AESD01000157.1"/>
</dbReference>
<sequence length="140" mass="16418">MEDWQKDFTEWIDNVTVAVEGFVDEVGQSMEKAAEDFENDLFREIEQFLDDVFAPIIDVSIREESQNYYYYYEYNQDPESILSPKIEPTHNVHPACRGCTHYHGRLYGQNLFVCGMHPYGSNNDSCSDWEEKPNNKTLEV</sequence>
<dbReference type="PATRIC" id="fig|423471.3.peg.893"/>
<organism evidence="1 2">
    <name type="scientific">Crocosphaera watsonii WH 0003</name>
    <dbReference type="NCBI Taxonomy" id="423471"/>
    <lineage>
        <taxon>Bacteria</taxon>
        <taxon>Bacillati</taxon>
        <taxon>Cyanobacteriota</taxon>
        <taxon>Cyanophyceae</taxon>
        <taxon>Oscillatoriophycideae</taxon>
        <taxon>Chroococcales</taxon>
        <taxon>Aphanothecaceae</taxon>
        <taxon>Crocosphaera</taxon>
    </lineage>
</organism>
<protein>
    <submittedName>
        <fullName evidence="1">Uncharacterized protein</fullName>
    </submittedName>
</protein>
<evidence type="ECO:0000313" key="1">
    <source>
        <dbReference type="EMBL" id="EHJ14352.1"/>
    </source>
</evidence>
<dbReference type="AlphaFoldDB" id="G5J0D2"/>